<sequence length="506" mass="55782">MARRYPPKHVETVIIGGGPSALILSYILHGHIPYYSRSHFDPLLDNKLKKERNLLKVTPDAYAHLYSSLRYSTQALPLNTLLDTLIRPNADTEIDPESCVDWLYRPETAIHHAILTDGSDCGGQWVDNPDNPVSTNPDIGTLSYSEMLSLPGYSYAQHYELQNNTPLPELQRPSRAEVADYFAVYPHAVGIQDSLYTGAHVNSLSRTPNGFYIASHGVLCKNVVLATGIFTQAIAPPPLLSPLARLDIPAEPLLIIGSGFSAADVIISAPPTRKIVHIFRWTPDIRPSPLRGCHHAAYPEYAGIYRQMKLASMSSNRPYVASPVLRRKSNPSFSHRDWASVYEGLPNAEVVEVRNEGNSARLRIRLESGNIIERIVGGLEYVVGRRGNLDYLSPPLRREVLGSPERFEHPLEQGSFISGRSLRRKVEIDFEVAPSIFVIGSLTGDSLVRHAFGGSVAAASRIMGTSKNGKIHTRAPAHINSGFEVHASGGAEHTDLHIDRRGIIAR</sequence>
<dbReference type="EMBL" id="SNSC02000015">
    <property type="protein sequence ID" value="TID18048.1"/>
    <property type="molecule type" value="Genomic_DNA"/>
</dbReference>
<dbReference type="Proteomes" id="UP000298493">
    <property type="component" value="Unassembled WGS sequence"/>
</dbReference>
<evidence type="ECO:0000313" key="2">
    <source>
        <dbReference type="Proteomes" id="UP000298493"/>
    </source>
</evidence>
<dbReference type="Gene3D" id="3.50.50.60">
    <property type="entry name" value="FAD/NAD(P)-binding domain"/>
    <property type="match status" value="1"/>
</dbReference>
<dbReference type="InterPro" id="IPR029731">
    <property type="entry name" value="OSGIN1/2"/>
</dbReference>
<reference evidence="1 2" key="1">
    <citation type="submission" date="2019-04" db="EMBL/GenBank/DDBJ databases">
        <title>High contiguity whole genome sequence and gene annotation resource for two Venturia nashicola isolates.</title>
        <authorList>
            <person name="Prokchorchik M."/>
            <person name="Won K."/>
            <person name="Lee Y."/>
            <person name="Choi E.D."/>
            <person name="Segonzac C."/>
            <person name="Sohn K.H."/>
        </authorList>
    </citation>
    <scope>NUCLEOTIDE SEQUENCE [LARGE SCALE GENOMIC DNA]</scope>
    <source>
        <strain evidence="1 2">PRI2</strain>
    </source>
</reference>
<evidence type="ECO:0008006" key="3">
    <source>
        <dbReference type="Google" id="ProtNLM"/>
    </source>
</evidence>
<protein>
    <recommendedName>
        <fullName evidence="3">FAD/NAD(P)-binding domain-containing protein</fullName>
    </recommendedName>
</protein>
<dbReference type="STRING" id="86259.A0A4Z1NT90"/>
<dbReference type="PANTHER" id="PTHR15192">
    <property type="entry name" value="PROTEIN CBG05349"/>
    <property type="match status" value="1"/>
</dbReference>
<evidence type="ECO:0000313" key="1">
    <source>
        <dbReference type="EMBL" id="TID18048.1"/>
    </source>
</evidence>
<accession>A0A4Z1NT90</accession>
<dbReference type="AlphaFoldDB" id="A0A4Z1NT90"/>
<dbReference type="PANTHER" id="PTHR15192:SF8">
    <property type="entry name" value="FAD_NAD(P)-BINDING DOMAIN-CONTAINING PROTEIN"/>
    <property type="match status" value="1"/>
</dbReference>
<name>A0A4Z1NT90_9PEZI</name>
<gene>
    <name evidence="1" type="ORF">E6O75_ATG10693</name>
</gene>
<keyword evidence="2" id="KW-1185">Reference proteome</keyword>
<comment type="caution">
    <text evidence="1">The sequence shown here is derived from an EMBL/GenBank/DDBJ whole genome shotgun (WGS) entry which is preliminary data.</text>
</comment>
<dbReference type="SUPFAM" id="SSF51905">
    <property type="entry name" value="FAD/NAD(P)-binding domain"/>
    <property type="match status" value="1"/>
</dbReference>
<organism evidence="1 2">
    <name type="scientific">Venturia nashicola</name>
    <dbReference type="NCBI Taxonomy" id="86259"/>
    <lineage>
        <taxon>Eukaryota</taxon>
        <taxon>Fungi</taxon>
        <taxon>Dikarya</taxon>
        <taxon>Ascomycota</taxon>
        <taxon>Pezizomycotina</taxon>
        <taxon>Dothideomycetes</taxon>
        <taxon>Pleosporomycetidae</taxon>
        <taxon>Venturiales</taxon>
        <taxon>Venturiaceae</taxon>
        <taxon>Venturia</taxon>
    </lineage>
</organism>
<dbReference type="InterPro" id="IPR036188">
    <property type="entry name" value="FAD/NAD-bd_sf"/>
</dbReference>
<proteinExistence type="predicted"/>